<feature type="site" description="Interaction with tRNA" evidence="10">
    <location>
        <position position="342"/>
    </location>
</feature>
<sequence>MTKRVMVGMSGGVDSSVTAYVLKQQGYEVIGATMRLHGSDLPGRDARSCASRTCCSLDDVEDAKSVARRLGIAHRTIDFTDRFEDAVIKPFVRAYETARTPNPCIDCNRRLKFGSMLERALDLGCDYVATGHYAQIVRRGDRFALVRGADASKDQSYVLYSLTQYQLAHTLLPLGGMRKSEVRAIAAEQGFINADKPESQDICFIPDGDYVGFLERYSGHTPQPGEIRDEAGAVIGRHSGIESFTVGQRKGIGIAASGPLYVVAKDARDHALVVGPKDSLLSDGCVADDWNWVADPEDLASFEVMVKTHYRQTPHPARVERRQDGTVRIVYASPARLAAPGQAVVVYQGDEVIGGGTVASTF</sequence>
<feature type="binding site" evidence="10">
    <location>
        <position position="131"/>
    </location>
    <ligand>
        <name>ATP</name>
        <dbReference type="ChEBI" id="CHEBI:30616"/>
    </ligand>
</feature>
<keyword evidence="5 10" id="KW-0067">ATP-binding</keyword>
<dbReference type="InterPro" id="IPR004506">
    <property type="entry name" value="MnmA-like"/>
</dbReference>
<keyword evidence="2 10" id="KW-0808">Transferase</keyword>
<dbReference type="InterPro" id="IPR023382">
    <property type="entry name" value="MnmA-like_central_sf"/>
</dbReference>
<evidence type="ECO:0000256" key="3">
    <source>
        <dbReference type="ARBA" id="ARBA00022694"/>
    </source>
</evidence>
<comment type="similarity">
    <text evidence="10">Belongs to the MnmA/TRMU family.</text>
</comment>
<comment type="catalytic activity">
    <reaction evidence="8 10">
        <text>S-sulfanyl-L-cysteinyl-[protein] + uridine(34) in tRNA + AH2 + ATP = 2-thiouridine(34) in tRNA + L-cysteinyl-[protein] + A + AMP + diphosphate + H(+)</text>
        <dbReference type="Rhea" id="RHEA:47032"/>
        <dbReference type="Rhea" id="RHEA-COMP:10131"/>
        <dbReference type="Rhea" id="RHEA-COMP:11726"/>
        <dbReference type="Rhea" id="RHEA-COMP:11727"/>
        <dbReference type="Rhea" id="RHEA-COMP:11728"/>
        <dbReference type="ChEBI" id="CHEBI:13193"/>
        <dbReference type="ChEBI" id="CHEBI:15378"/>
        <dbReference type="ChEBI" id="CHEBI:17499"/>
        <dbReference type="ChEBI" id="CHEBI:29950"/>
        <dbReference type="ChEBI" id="CHEBI:30616"/>
        <dbReference type="ChEBI" id="CHEBI:33019"/>
        <dbReference type="ChEBI" id="CHEBI:61963"/>
        <dbReference type="ChEBI" id="CHEBI:65315"/>
        <dbReference type="ChEBI" id="CHEBI:87170"/>
        <dbReference type="ChEBI" id="CHEBI:456215"/>
        <dbReference type="EC" id="2.8.1.13"/>
    </reaction>
</comment>
<dbReference type="NCBIfam" id="TIGR00420">
    <property type="entry name" value="trmU"/>
    <property type="match status" value="1"/>
</dbReference>
<comment type="caution">
    <text evidence="10">Lacks conserved residue(s) required for the propagation of feature annotation.</text>
</comment>
<dbReference type="OrthoDB" id="9800696at2"/>
<evidence type="ECO:0000256" key="4">
    <source>
        <dbReference type="ARBA" id="ARBA00022741"/>
    </source>
</evidence>
<dbReference type="GO" id="GO:0032259">
    <property type="term" value="P:methylation"/>
    <property type="evidence" value="ECO:0007669"/>
    <property type="project" value="UniProtKB-KW"/>
</dbReference>
<evidence type="ECO:0000256" key="1">
    <source>
        <dbReference type="ARBA" id="ARBA00022555"/>
    </source>
</evidence>
<dbReference type="PANTHER" id="PTHR11933:SF5">
    <property type="entry name" value="MITOCHONDRIAL TRNA-SPECIFIC 2-THIOURIDYLASE 1"/>
    <property type="match status" value="1"/>
</dbReference>
<dbReference type="Proteomes" id="UP000006001">
    <property type="component" value="Unassembled WGS sequence"/>
</dbReference>
<dbReference type="HOGENOM" id="CLU_035188_0_0_11"/>
<evidence type="ECO:0000256" key="5">
    <source>
        <dbReference type="ARBA" id="ARBA00022840"/>
    </source>
</evidence>
<gene>
    <name evidence="10" type="primary">mnmA</name>
    <name evidence="13" type="synonym">trmU</name>
    <name evidence="13" type="ORF">HMPREF0762_01769</name>
</gene>
<dbReference type="STRING" id="649764.HMPREF0762_01769"/>
<dbReference type="FunFam" id="2.30.30.280:FF:000001">
    <property type="entry name" value="tRNA-specific 2-thiouridylase MnmA"/>
    <property type="match status" value="1"/>
</dbReference>
<dbReference type="RefSeq" id="WP_006363046.1">
    <property type="nucleotide sequence ID" value="NZ_GG700631.1"/>
</dbReference>
<dbReference type="GO" id="GO:0005737">
    <property type="term" value="C:cytoplasm"/>
    <property type="evidence" value="ECO:0007669"/>
    <property type="project" value="UniProtKB-SubCell"/>
</dbReference>
<keyword evidence="1 10" id="KW-0820">tRNA-binding</keyword>
<keyword evidence="10" id="KW-0963">Cytoplasm</keyword>
<dbReference type="GeneID" id="85008167"/>
<dbReference type="Gene3D" id="3.40.50.620">
    <property type="entry name" value="HUPs"/>
    <property type="match status" value="1"/>
</dbReference>
<feature type="active site" description="Cysteine persulfide intermediate" evidence="10">
    <location>
        <position position="203"/>
    </location>
</feature>
<dbReference type="AlphaFoldDB" id="D0WIU4"/>
<feature type="region of interest" description="Interaction with tRNA" evidence="10">
    <location>
        <begin position="153"/>
        <end position="155"/>
    </location>
</feature>
<dbReference type="SUPFAM" id="SSF52402">
    <property type="entry name" value="Adenine nucleotide alpha hydrolases-like"/>
    <property type="match status" value="1"/>
</dbReference>
<comment type="function">
    <text evidence="9 10">Catalyzes the 2-thiolation of uridine at the wobble position (U34) of tRNA, leading to the formation of s(2)U34.</text>
</comment>
<name>D0WIU4_SLAES</name>
<evidence type="ECO:0000259" key="12">
    <source>
        <dbReference type="Pfam" id="PF20259"/>
    </source>
</evidence>
<dbReference type="NCBIfam" id="NF001138">
    <property type="entry name" value="PRK00143.1"/>
    <property type="match status" value="1"/>
</dbReference>
<dbReference type="InterPro" id="IPR046884">
    <property type="entry name" value="MnmA-like_central"/>
</dbReference>
<keyword evidence="7" id="KW-1015">Disulfide bond</keyword>
<dbReference type="GO" id="GO:0103016">
    <property type="term" value="F:tRNA-uridine 2-sulfurtransferase activity"/>
    <property type="evidence" value="ECO:0007669"/>
    <property type="project" value="UniProtKB-EC"/>
</dbReference>
<dbReference type="Gene3D" id="2.30.30.280">
    <property type="entry name" value="Adenine nucleotide alpha hydrolases-like domains"/>
    <property type="match status" value="1"/>
</dbReference>
<evidence type="ECO:0000259" key="11">
    <source>
        <dbReference type="Pfam" id="PF20258"/>
    </source>
</evidence>
<dbReference type="EC" id="2.8.1.13" evidence="10"/>
<keyword evidence="14" id="KW-1185">Reference proteome</keyword>
<dbReference type="GO" id="GO:0008168">
    <property type="term" value="F:methyltransferase activity"/>
    <property type="evidence" value="ECO:0007669"/>
    <property type="project" value="UniProtKB-KW"/>
</dbReference>
<dbReference type="Gene3D" id="2.40.30.10">
    <property type="entry name" value="Translation factors"/>
    <property type="match status" value="1"/>
</dbReference>
<feature type="active site" description="Nucleophile" evidence="10">
    <location>
        <position position="107"/>
    </location>
</feature>
<reference evidence="13" key="1">
    <citation type="submission" date="2009-10" db="EMBL/GenBank/DDBJ databases">
        <authorList>
            <person name="Weinstock G."/>
            <person name="Sodergren E."/>
            <person name="Clifton S."/>
            <person name="Fulton L."/>
            <person name="Fulton B."/>
            <person name="Courtney L."/>
            <person name="Fronick C."/>
            <person name="Harrison M."/>
            <person name="Strong C."/>
            <person name="Farmer C."/>
            <person name="Delahaunty K."/>
            <person name="Markovic C."/>
            <person name="Hall O."/>
            <person name="Minx P."/>
            <person name="Tomlinson C."/>
            <person name="Mitreva M."/>
            <person name="Nelson J."/>
            <person name="Hou S."/>
            <person name="Wollam A."/>
            <person name="Pepin K.H."/>
            <person name="Johnson M."/>
            <person name="Bhonagiri V."/>
            <person name="Nash W.E."/>
            <person name="Warren W."/>
            <person name="Chinwalla A."/>
            <person name="Mardis E.R."/>
            <person name="Wilson R.K."/>
        </authorList>
    </citation>
    <scope>NUCLEOTIDE SEQUENCE [LARGE SCALE GENOMIC DNA]</scope>
    <source>
        <strain evidence="13">ATCC 700122</strain>
    </source>
</reference>
<feature type="domain" description="tRNA-specific 2-thiouridylase MnmA-like C-terminal" evidence="11">
    <location>
        <begin position="283"/>
        <end position="358"/>
    </location>
</feature>
<dbReference type="CDD" id="cd01998">
    <property type="entry name" value="MnmA_TRMU-like"/>
    <property type="match status" value="1"/>
</dbReference>
<dbReference type="EMBL" id="ACUX02000019">
    <property type="protein sequence ID" value="EEZ60292.1"/>
    <property type="molecule type" value="Genomic_DNA"/>
</dbReference>
<accession>D0WIU4</accession>
<dbReference type="GO" id="GO:0000049">
    <property type="term" value="F:tRNA binding"/>
    <property type="evidence" value="ECO:0007669"/>
    <property type="project" value="UniProtKB-KW"/>
</dbReference>
<comment type="subcellular location">
    <subcellularLocation>
        <location evidence="10">Cytoplasm</location>
    </subcellularLocation>
</comment>
<feature type="site" description="Interaction with tRNA" evidence="10">
    <location>
        <position position="132"/>
    </location>
</feature>
<dbReference type="GO" id="GO:0002143">
    <property type="term" value="P:tRNA wobble position uridine thiolation"/>
    <property type="evidence" value="ECO:0007669"/>
    <property type="project" value="TreeGrafter"/>
</dbReference>
<feature type="binding site" evidence="10">
    <location>
        <begin position="8"/>
        <end position="15"/>
    </location>
    <ligand>
        <name>ATP</name>
        <dbReference type="ChEBI" id="CHEBI:30616"/>
    </ligand>
</feature>
<dbReference type="Pfam" id="PF03054">
    <property type="entry name" value="tRNA_Me_trans"/>
    <property type="match status" value="1"/>
</dbReference>
<evidence type="ECO:0000256" key="6">
    <source>
        <dbReference type="ARBA" id="ARBA00022884"/>
    </source>
</evidence>
<evidence type="ECO:0000256" key="9">
    <source>
        <dbReference type="ARBA" id="ARBA00056575"/>
    </source>
</evidence>
<keyword evidence="3 10" id="KW-0819">tRNA processing</keyword>
<dbReference type="GO" id="GO:0005524">
    <property type="term" value="F:ATP binding"/>
    <property type="evidence" value="ECO:0007669"/>
    <property type="project" value="UniProtKB-KW"/>
</dbReference>
<feature type="binding site" evidence="10">
    <location>
        <position position="34"/>
    </location>
    <ligand>
        <name>ATP</name>
        <dbReference type="ChEBI" id="CHEBI:30616"/>
    </ligand>
</feature>
<keyword evidence="6 10" id="KW-0694">RNA-binding</keyword>
<organism evidence="13 14">
    <name type="scientific">Slackia exigua (strain ATCC 700122 / DSM 15923 / CIP 105133 / JCM 11022 / KCTC 5966 / S-7)</name>
    <dbReference type="NCBI Taxonomy" id="649764"/>
    <lineage>
        <taxon>Bacteria</taxon>
        <taxon>Bacillati</taxon>
        <taxon>Actinomycetota</taxon>
        <taxon>Coriobacteriia</taxon>
        <taxon>Eggerthellales</taxon>
        <taxon>Eggerthellaceae</taxon>
        <taxon>Slackia</taxon>
    </lineage>
</organism>
<evidence type="ECO:0000256" key="10">
    <source>
        <dbReference type="HAMAP-Rule" id="MF_00144"/>
    </source>
</evidence>
<dbReference type="eggNOG" id="COG0482">
    <property type="taxonomic scope" value="Bacteria"/>
</dbReference>
<evidence type="ECO:0000256" key="8">
    <source>
        <dbReference type="ARBA" id="ARBA00051542"/>
    </source>
</evidence>
<proteinExistence type="inferred from homology"/>
<dbReference type="InterPro" id="IPR014729">
    <property type="entry name" value="Rossmann-like_a/b/a_fold"/>
</dbReference>
<protein>
    <recommendedName>
        <fullName evidence="10">tRNA-specific 2-thiouridylase MnmA</fullName>
        <ecNumber evidence="10">2.8.1.13</ecNumber>
    </recommendedName>
</protein>
<dbReference type="Pfam" id="PF20259">
    <property type="entry name" value="tRNA_Me_trans_M"/>
    <property type="match status" value="1"/>
</dbReference>
<keyword evidence="4 10" id="KW-0547">Nucleotide-binding</keyword>
<dbReference type="InterPro" id="IPR046885">
    <property type="entry name" value="MnmA-like_C"/>
</dbReference>
<feature type="domain" description="tRNA-specific 2-thiouridylase MnmA-like central" evidence="12">
    <location>
        <begin position="213"/>
        <end position="275"/>
    </location>
</feature>
<evidence type="ECO:0000313" key="14">
    <source>
        <dbReference type="Proteomes" id="UP000006001"/>
    </source>
</evidence>
<dbReference type="FunFam" id="3.40.50.620:FF:000115">
    <property type="entry name" value="tRNA-specific 2-thiouridylase MnmA"/>
    <property type="match status" value="1"/>
</dbReference>
<evidence type="ECO:0000256" key="7">
    <source>
        <dbReference type="ARBA" id="ARBA00023157"/>
    </source>
</evidence>
<dbReference type="Pfam" id="PF20258">
    <property type="entry name" value="tRNA_Me_trans_C"/>
    <property type="match status" value="1"/>
</dbReference>
<evidence type="ECO:0000256" key="2">
    <source>
        <dbReference type="ARBA" id="ARBA00022679"/>
    </source>
</evidence>
<keyword evidence="13" id="KW-0489">Methyltransferase</keyword>
<dbReference type="PANTHER" id="PTHR11933">
    <property type="entry name" value="TRNA 5-METHYLAMINOMETHYL-2-THIOURIDYLATE -METHYLTRANSFERASE"/>
    <property type="match status" value="1"/>
</dbReference>
<evidence type="ECO:0000313" key="13">
    <source>
        <dbReference type="EMBL" id="EEZ60292.1"/>
    </source>
</evidence>
<dbReference type="HAMAP" id="MF_00144">
    <property type="entry name" value="tRNA_thiouridyl_MnmA"/>
    <property type="match status" value="1"/>
</dbReference>
<comment type="caution">
    <text evidence="13">The sequence shown here is derived from an EMBL/GenBank/DDBJ whole genome shotgun (WGS) entry which is preliminary data.</text>
</comment>